<organism evidence="1 2">
    <name type="scientific">Stentor coeruleus</name>
    <dbReference type="NCBI Taxonomy" id="5963"/>
    <lineage>
        <taxon>Eukaryota</taxon>
        <taxon>Sar</taxon>
        <taxon>Alveolata</taxon>
        <taxon>Ciliophora</taxon>
        <taxon>Postciliodesmatophora</taxon>
        <taxon>Heterotrichea</taxon>
        <taxon>Heterotrichida</taxon>
        <taxon>Stentoridae</taxon>
        <taxon>Stentor</taxon>
    </lineage>
</organism>
<keyword evidence="2" id="KW-1185">Reference proteome</keyword>
<reference evidence="1 2" key="1">
    <citation type="submission" date="2016-11" db="EMBL/GenBank/DDBJ databases">
        <title>The macronuclear genome of Stentor coeruleus: a giant cell with tiny introns.</title>
        <authorList>
            <person name="Slabodnick M."/>
            <person name="Ruby J.G."/>
            <person name="Reiff S.B."/>
            <person name="Swart E.C."/>
            <person name="Gosai S."/>
            <person name="Prabakaran S."/>
            <person name="Witkowska E."/>
            <person name="Larue G.E."/>
            <person name="Fisher S."/>
            <person name="Freeman R.M."/>
            <person name="Gunawardena J."/>
            <person name="Chu W."/>
            <person name="Stover N.A."/>
            <person name="Gregory B.D."/>
            <person name="Nowacki M."/>
            <person name="Derisi J."/>
            <person name="Roy S.W."/>
            <person name="Marshall W.F."/>
            <person name="Sood P."/>
        </authorList>
    </citation>
    <scope>NUCLEOTIDE SEQUENCE [LARGE SCALE GENOMIC DNA]</scope>
    <source>
        <strain evidence="1">WM001</strain>
    </source>
</reference>
<dbReference type="Proteomes" id="UP000187209">
    <property type="component" value="Unassembled WGS sequence"/>
</dbReference>
<dbReference type="AlphaFoldDB" id="A0A1R2CJN4"/>
<evidence type="ECO:0000313" key="1">
    <source>
        <dbReference type="EMBL" id="OMJ89242.1"/>
    </source>
</evidence>
<gene>
    <name evidence="1" type="ORF">SteCoe_8630</name>
</gene>
<sequence>MNSDNYCGSPSNNKQYRKLKKVLSNLDRMKKSLEEHSDNRKFNSISLKKLSCQLQSAFSPSRKIDTKKKRKPIGGYKHFRKGSIEAVKKLLDYDSPEDKMFITENMMQKKSIFKVLHDRKRQFGSTKQSFCMPDISKPNSPIFPEVQTPKPSSKKTKSTFLTSYEPKLSNRPKSIFTTTKKPKKFSKKSNIHHSAKELKNHHSLNNSILEKLKNIQTNHELAKEFRFVVNQADFETGIMKLKLSKYKFKKT</sequence>
<proteinExistence type="predicted"/>
<comment type="caution">
    <text evidence="1">The sequence shown here is derived from an EMBL/GenBank/DDBJ whole genome shotgun (WGS) entry which is preliminary data.</text>
</comment>
<accession>A0A1R2CJN4</accession>
<evidence type="ECO:0000313" key="2">
    <source>
        <dbReference type="Proteomes" id="UP000187209"/>
    </source>
</evidence>
<name>A0A1R2CJN4_9CILI</name>
<dbReference type="EMBL" id="MPUH01000130">
    <property type="protein sequence ID" value="OMJ89242.1"/>
    <property type="molecule type" value="Genomic_DNA"/>
</dbReference>
<protein>
    <submittedName>
        <fullName evidence="1">Uncharacterized protein</fullName>
    </submittedName>
</protein>